<reference evidence="13 14" key="1">
    <citation type="submission" date="2021-06" db="EMBL/GenBank/DDBJ databases">
        <authorList>
            <person name="Palmer J.M."/>
        </authorList>
    </citation>
    <scope>NUCLEOTIDE SEQUENCE [LARGE SCALE GENOMIC DNA]</scope>
    <source>
        <strain evidence="13 14">GA_2019</strain>
        <tissue evidence="13">Muscle</tissue>
    </source>
</reference>
<feature type="transmembrane region" description="Helical" evidence="12">
    <location>
        <begin position="220"/>
        <end position="241"/>
    </location>
</feature>
<dbReference type="Proteomes" id="UP001476798">
    <property type="component" value="Unassembled WGS sequence"/>
</dbReference>
<feature type="transmembrane region" description="Helical" evidence="12">
    <location>
        <begin position="117"/>
        <end position="139"/>
    </location>
</feature>
<evidence type="ECO:0000256" key="12">
    <source>
        <dbReference type="SAM" id="Phobius"/>
    </source>
</evidence>
<evidence type="ECO:0000313" key="13">
    <source>
        <dbReference type="EMBL" id="MEQ2177159.1"/>
    </source>
</evidence>
<keyword evidence="6" id="KW-0256">Endoplasmic reticulum</keyword>
<evidence type="ECO:0000256" key="11">
    <source>
        <dbReference type="ARBA" id="ARBA00023303"/>
    </source>
</evidence>
<organism evidence="13 14">
    <name type="scientific">Goodea atripinnis</name>
    <dbReference type="NCBI Taxonomy" id="208336"/>
    <lineage>
        <taxon>Eukaryota</taxon>
        <taxon>Metazoa</taxon>
        <taxon>Chordata</taxon>
        <taxon>Craniata</taxon>
        <taxon>Vertebrata</taxon>
        <taxon>Euteleostomi</taxon>
        <taxon>Actinopterygii</taxon>
        <taxon>Neopterygii</taxon>
        <taxon>Teleostei</taxon>
        <taxon>Neoteleostei</taxon>
        <taxon>Acanthomorphata</taxon>
        <taxon>Ovalentaria</taxon>
        <taxon>Atherinomorphae</taxon>
        <taxon>Cyprinodontiformes</taxon>
        <taxon>Goodeidae</taxon>
        <taxon>Goodea</taxon>
    </lineage>
</organism>
<accession>A0ABV0P0C5</accession>
<keyword evidence="11" id="KW-0407">Ion channel</keyword>
<name>A0ABV0P0C5_9TELE</name>
<protein>
    <submittedName>
        <fullName evidence="13">Pannexin-2</fullName>
    </submittedName>
</protein>
<keyword evidence="5 12" id="KW-0812">Transmembrane</keyword>
<keyword evidence="14" id="KW-1185">Reference proteome</keyword>
<evidence type="ECO:0000256" key="2">
    <source>
        <dbReference type="ARBA" id="ARBA00004651"/>
    </source>
</evidence>
<evidence type="ECO:0000256" key="9">
    <source>
        <dbReference type="ARBA" id="ARBA00023136"/>
    </source>
</evidence>
<evidence type="ECO:0000256" key="4">
    <source>
        <dbReference type="ARBA" id="ARBA00022475"/>
    </source>
</evidence>
<comment type="caution">
    <text evidence="13">The sequence shown here is derived from an EMBL/GenBank/DDBJ whole genome shotgun (WGS) entry which is preliminary data.</text>
</comment>
<evidence type="ECO:0000256" key="7">
    <source>
        <dbReference type="ARBA" id="ARBA00022989"/>
    </source>
</evidence>
<evidence type="ECO:0000256" key="1">
    <source>
        <dbReference type="ARBA" id="ARBA00004477"/>
    </source>
</evidence>
<gene>
    <name evidence="13" type="primary">PANX2</name>
    <name evidence="13" type="ORF">GOODEAATRI_000953</name>
</gene>
<sequence>MTGIFPTRCLHVSANILDQNLDMATALLAGEKLKELILPGSSQDERGGALAGLMVQLKLELPFDRVVTIGTVIIPILLVTLVFTRNFAGWGYCWTELRDAIPGVEPHRWPSLFEHKFLPYALLAFAGIMYIPALGWEFLASTRLTSELNFLLQEIDNCYHRAAEGRAPKIEKQIQSKGPGITERERREIIENAEKEKSPEQNLFEKYLERRGQSNFLAKIYLARHLAIMCLSSIPISYLSAYYARQRQNEFTCALGEPPDISSYTELKLRVNCKLSAVQLQRIMAVVDLALLCTMNFIILLNLLHLFVVRKSNFVFDKLNKVGIKTKRRWQKSPFCDINILAMFCNENRDHIKSLNRLDFITNESDLMYDNVVRQLLAALAQSNHDATPTVRESGIQTIDPNMDPSDLRVGEIAGEPLVIKRPRKKIKWISSSNPLPQPFKVSSTLEIQPVFFPDISAFIKHHNIIIPTDPLCNYYGNPQCKCNNNYFIEENTLKCYQLRKLCFWFNLELKKYTRGTKMLLS</sequence>
<keyword evidence="8" id="KW-0406">Ion transport</keyword>
<proteinExistence type="predicted"/>
<feature type="transmembrane region" description="Helical" evidence="12">
    <location>
        <begin position="66"/>
        <end position="88"/>
    </location>
</feature>
<evidence type="ECO:0000256" key="10">
    <source>
        <dbReference type="ARBA" id="ARBA00023180"/>
    </source>
</evidence>
<dbReference type="InterPro" id="IPR039099">
    <property type="entry name" value="Pannexin"/>
</dbReference>
<keyword evidence="9 12" id="KW-0472">Membrane</keyword>
<evidence type="ECO:0000256" key="6">
    <source>
        <dbReference type="ARBA" id="ARBA00022824"/>
    </source>
</evidence>
<keyword evidence="3" id="KW-0813">Transport</keyword>
<comment type="subcellular location">
    <subcellularLocation>
        <location evidence="2">Cell membrane</location>
        <topology evidence="2">Multi-pass membrane protein</topology>
    </subcellularLocation>
    <subcellularLocation>
        <location evidence="1">Endoplasmic reticulum membrane</location>
        <topology evidence="1">Multi-pass membrane protein</topology>
    </subcellularLocation>
</comment>
<evidence type="ECO:0000256" key="8">
    <source>
        <dbReference type="ARBA" id="ARBA00023065"/>
    </source>
</evidence>
<feature type="transmembrane region" description="Helical" evidence="12">
    <location>
        <begin position="289"/>
        <end position="309"/>
    </location>
</feature>
<dbReference type="PANTHER" id="PTHR15759">
    <property type="entry name" value="PANNEXIN"/>
    <property type="match status" value="1"/>
</dbReference>
<keyword evidence="10" id="KW-0325">Glycoprotein</keyword>
<evidence type="ECO:0000313" key="14">
    <source>
        <dbReference type="Proteomes" id="UP001476798"/>
    </source>
</evidence>
<dbReference type="EMBL" id="JAHRIO010059998">
    <property type="protein sequence ID" value="MEQ2177159.1"/>
    <property type="molecule type" value="Genomic_DNA"/>
</dbReference>
<keyword evidence="4" id="KW-1003">Cell membrane</keyword>
<keyword evidence="7 12" id="KW-1133">Transmembrane helix</keyword>
<evidence type="ECO:0000256" key="3">
    <source>
        <dbReference type="ARBA" id="ARBA00022448"/>
    </source>
</evidence>
<evidence type="ECO:0000256" key="5">
    <source>
        <dbReference type="ARBA" id="ARBA00022692"/>
    </source>
</evidence>
<dbReference type="PROSITE" id="PS51013">
    <property type="entry name" value="PANNEXIN"/>
    <property type="match status" value="1"/>
</dbReference>
<dbReference type="InterPro" id="IPR000990">
    <property type="entry name" value="Innexin"/>
</dbReference>
<dbReference type="PANTHER" id="PTHR15759:SF7">
    <property type="entry name" value="PANNEXIN-2"/>
    <property type="match status" value="1"/>
</dbReference>